<accession>A0ABR3EL66</accession>
<evidence type="ECO:0000313" key="1">
    <source>
        <dbReference type="EMBL" id="KAL0563631.1"/>
    </source>
</evidence>
<evidence type="ECO:0000313" key="2">
    <source>
        <dbReference type="Proteomes" id="UP001465976"/>
    </source>
</evidence>
<reference evidence="1 2" key="1">
    <citation type="submission" date="2024-02" db="EMBL/GenBank/DDBJ databases">
        <title>A draft genome for the cacao thread blight pathogen Marasmius crinis-equi.</title>
        <authorList>
            <person name="Cohen S.P."/>
            <person name="Baruah I.K."/>
            <person name="Amoako-Attah I."/>
            <person name="Bukari Y."/>
            <person name="Meinhardt L.W."/>
            <person name="Bailey B.A."/>
        </authorList>
    </citation>
    <scope>NUCLEOTIDE SEQUENCE [LARGE SCALE GENOMIC DNA]</scope>
    <source>
        <strain evidence="1 2">GH-76</strain>
    </source>
</reference>
<gene>
    <name evidence="1" type="ORF">V5O48_018433</name>
</gene>
<name>A0ABR3EL66_9AGAR</name>
<dbReference type="Proteomes" id="UP001465976">
    <property type="component" value="Unassembled WGS sequence"/>
</dbReference>
<dbReference type="EMBL" id="JBAHYK010003333">
    <property type="protein sequence ID" value="KAL0563631.1"/>
    <property type="molecule type" value="Genomic_DNA"/>
</dbReference>
<sequence>MSHMQIKCEGCCLTRLAATLDLQAPAGDVPHGDVQLQCVESEAFFALAARVSPKVIEACRCPKKVKHPADIIYVGHRLKLRRWDEKETKCGCPIFIYQWEDSISRCMWDAYMCWSDMVEEFNAFIDESVTALSDGEGASQQHQKKRLFEREYM</sequence>
<proteinExistence type="predicted"/>
<comment type="caution">
    <text evidence="1">The sequence shown here is derived from an EMBL/GenBank/DDBJ whole genome shotgun (WGS) entry which is preliminary data.</text>
</comment>
<keyword evidence="2" id="KW-1185">Reference proteome</keyword>
<organism evidence="1 2">
    <name type="scientific">Marasmius crinis-equi</name>
    <dbReference type="NCBI Taxonomy" id="585013"/>
    <lineage>
        <taxon>Eukaryota</taxon>
        <taxon>Fungi</taxon>
        <taxon>Dikarya</taxon>
        <taxon>Basidiomycota</taxon>
        <taxon>Agaricomycotina</taxon>
        <taxon>Agaricomycetes</taxon>
        <taxon>Agaricomycetidae</taxon>
        <taxon>Agaricales</taxon>
        <taxon>Marasmiineae</taxon>
        <taxon>Marasmiaceae</taxon>
        <taxon>Marasmius</taxon>
    </lineage>
</organism>
<protein>
    <submittedName>
        <fullName evidence="1">Uncharacterized protein</fullName>
    </submittedName>
</protein>